<dbReference type="InterPro" id="IPR046667">
    <property type="entry name" value="DUF6537"/>
</dbReference>
<dbReference type="EMBL" id="SACL01000003">
    <property type="protein sequence ID" value="RVT96853.1"/>
    <property type="molecule type" value="Genomic_DNA"/>
</dbReference>
<feature type="domain" description="DUF6537" evidence="3">
    <location>
        <begin position="950"/>
        <end position="1139"/>
    </location>
</feature>
<feature type="domain" description="Pyruvate/ketoisovalerate oxidoreductase catalytic" evidence="2">
    <location>
        <begin position="747"/>
        <end position="935"/>
    </location>
</feature>
<dbReference type="Pfam" id="PF20169">
    <property type="entry name" value="DUF6537"/>
    <property type="match status" value="1"/>
</dbReference>
<dbReference type="Proteomes" id="UP000282957">
    <property type="component" value="Unassembled WGS sequence"/>
</dbReference>
<dbReference type="Pfam" id="PF01558">
    <property type="entry name" value="POR"/>
    <property type="match status" value="1"/>
</dbReference>
<gene>
    <name evidence="4" type="ORF">EOD42_10635</name>
</gene>
<dbReference type="GO" id="GO:0016903">
    <property type="term" value="F:oxidoreductase activity, acting on the aldehyde or oxo group of donors"/>
    <property type="evidence" value="ECO:0007669"/>
    <property type="project" value="InterPro"/>
</dbReference>
<dbReference type="InterPro" id="IPR029061">
    <property type="entry name" value="THDP-binding"/>
</dbReference>
<dbReference type="CDD" id="cd07034">
    <property type="entry name" value="TPP_PYR_PFOR_IOR-alpha_like"/>
    <property type="match status" value="1"/>
</dbReference>
<dbReference type="InterPro" id="IPR002880">
    <property type="entry name" value="Pyrv_Fd/Flavodoxin_OxRdtase_N"/>
</dbReference>
<dbReference type="Gene3D" id="3.40.920.10">
    <property type="entry name" value="Pyruvate-ferredoxin oxidoreductase, PFOR, domain III"/>
    <property type="match status" value="1"/>
</dbReference>
<evidence type="ECO:0000256" key="1">
    <source>
        <dbReference type="ARBA" id="ARBA00023002"/>
    </source>
</evidence>
<evidence type="ECO:0000259" key="3">
    <source>
        <dbReference type="Pfam" id="PF20169"/>
    </source>
</evidence>
<dbReference type="InterPro" id="IPR002869">
    <property type="entry name" value="Pyrv_flavodox_OxRed_cen"/>
</dbReference>
<keyword evidence="4" id="KW-0670">Pyruvate</keyword>
<evidence type="ECO:0000259" key="2">
    <source>
        <dbReference type="Pfam" id="PF01558"/>
    </source>
</evidence>
<dbReference type="OrthoDB" id="9803617at2"/>
<comment type="caution">
    <text evidence="4">The sequence shown here is derived from an EMBL/GenBank/DDBJ whole genome shotgun (WGS) entry which is preliminary data.</text>
</comment>
<dbReference type="SUPFAM" id="SSF53323">
    <property type="entry name" value="Pyruvate-ferredoxin oxidoreductase, PFOR, domain III"/>
    <property type="match status" value="1"/>
</dbReference>
<dbReference type="SUPFAM" id="SSF52518">
    <property type="entry name" value="Thiamin diphosphate-binding fold (THDP-binding)"/>
    <property type="match status" value="2"/>
</dbReference>
<sequence>MVHGGRSSCLFGGAQTSSEYSCTVRGASFHPKDTVQMSRIDRITLDHKWNSLHEDTLLTGTQALVRLPLLRRQLDEALGLDTGGYITGYRGSPLGNYDRELSRHTARLAEAHVVFEPGLNEELAATACWGTQQLNLMAGAKHQGVFAIWYGKGPGLDRSGDVIRHANNYGTAPLGGVLALSGDDPAAKSSTVTNSSEYAWLDLEVPFLDPADVAEVLEYGVKGIALSRASGLWVGMKCVAETMDATMTLRVDPEHFATTAPVTGDFHIRQGDTAQAAEARLRGLRLPAALAFARANGLNRIMADAPNPRFGIVARGKAWNTLRQALQDAGLTPAMLRDAGVRLLKLGMPWPFDADLAREFAAGMEEVLVIEDRRAFTETMLREALYGLPNAPRITGKRGGDGAPLLSENGELDAAAVLRALAARLPIQTEDMARRVAELDALAAAATVPVHMRAPHFCPGCPHNTSTRLPAGSQGMAGIGCHFLVTNMNRETPFYTQMGGEGMPWLGQRHFTSTPHMFANLGDGTYAHSGSLAVRAAIAARANVTYKILVNSAVAMTGGQQPDADVGVPRLAAQMVAEGATRVVVVGDDPERHQGDPLIPAGVTFHARADLDAVQKELREIPGVTVLLYDQECATERRRHRKRGTAPAAARRAVINPRVCEDCGDCSRASNCIAVEPVETPWGRKRHIDQSACNQDMSCVEGFCPSFLTLEGAEPSKPGLPAALLPPPEPARPPQTEPWNLLLAGVGGQGITALAAILAMAAHLEGRPVRGVDMLGLAQKGGGVYGQLRIGLADAAPETLTGPRIGQGQADLMLAADIVVAHGRFARPMLGTDRSVVIASDAVSPTQQFVLNPETRLDAPAMREALRSAAKELVTLPAAKVVEDEFGDLIFLNAYLLGVAYQRGLVPLGAAAILRAFELNGAEVARNQAAFTAGRRDALAPVEAPAPETLEAMIDRLADDLTGWQNRRTSRHYREVVARVAAAERPLGSTRLTEAVARQLYRLTAYKDEYEVARLHADPAWQAELAAHFQGTKAIHMHLAPPALGERKRDFGPWMLRAMGWLRHGKFLRGTALDPFGRTGERREERALAAWFEAGLEELLPKLLTHHTAICEWAEAAAGIKGYGPIKARNLAAARRRMDSMRASLSAPAPAE</sequence>
<reference evidence="4 5" key="1">
    <citation type="submission" date="2019-01" db="EMBL/GenBank/DDBJ databases">
        <authorList>
            <person name="Chen W.-M."/>
        </authorList>
    </citation>
    <scope>NUCLEOTIDE SEQUENCE [LARGE SCALE GENOMIC DNA]</scope>
    <source>
        <strain evidence="4 5">CCP-6</strain>
    </source>
</reference>
<dbReference type="PANTHER" id="PTHR48084">
    <property type="entry name" value="2-OXOGLUTARATE OXIDOREDUCTASE SUBUNIT KORB-RELATED"/>
    <property type="match status" value="1"/>
</dbReference>
<dbReference type="AlphaFoldDB" id="A0A437MGS9"/>
<dbReference type="InterPro" id="IPR019752">
    <property type="entry name" value="Pyrv/ketoisovalerate_OxRed_cat"/>
</dbReference>
<organism evidence="4 5">
    <name type="scientific">Rhodovarius crocodyli</name>
    <dbReference type="NCBI Taxonomy" id="1979269"/>
    <lineage>
        <taxon>Bacteria</taxon>
        <taxon>Pseudomonadati</taxon>
        <taxon>Pseudomonadota</taxon>
        <taxon>Alphaproteobacteria</taxon>
        <taxon>Acetobacterales</taxon>
        <taxon>Roseomonadaceae</taxon>
        <taxon>Rhodovarius</taxon>
    </lineage>
</organism>
<evidence type="ECO:0000313" key="4">
    <source>
        <dbReference type="EMBL" id="RVT96853.1"/>
    </source>
</evidence>
<dbReference type="PANTHER" id="PTHR48084:SF3">
    <property type="entry name" value="SUBUNIT OF PYRUVATE:FLAVODOXIN OXIDOREDUCTASE"/>
    <property type="match status" value="1"/>
</dbReference>
<dbReference type="NCBIfam" id="NF009588">
    <property type="entry name" value="PRK13029.1"/>
    <property type="match status" value="1"/>
</dbReference>
<accession>A0A437MGS9</accession>
<dbReference type="NCBIfam" id="NF009589">
    <property type="entry name" value="PRK13030.1"/>
    <property type="match status" value="1"/>
</dbReference>
<keyword evidence="1" id="KW-0560">Oxidoreductase</keyword>
<dbReference type="InterPro" id="IPR051457">
    <property type="entry name" value="2-oxoacid:Fd_oxidoreductase"/>
</dbReference>
<proteinExistence type="predicted"/>
<dbReference type="Gene3D" id="3.40.50.970">
    <property type="match status" value="1"/>
</dbReference>
<evidence type="ECO:0000313" key="5">
    <source>
        <dbReference type="Proteomes" id="UP000282957"/>
    </source>
</evidence>
<name>A0A437MGS9_9PROT</name>
<protein>
    <submittedName>
        <fullName evidence="4">Indolepyruvate ferredoxin oxidoreductase family protein</fullName>
    </submittedName>
</protein>
<keyword evidence="5" id="KW-1185">Reference proteome</keyword>